<comment type="caution">
    <text evidence="4">The sequence shown here is derived from an EMBL/GenBank/DDBJ whole genome shotgun (WGS) entry which is preliminary data.</text>
</comment>
<dbReference type="AlphaFoldDB" id="A0A5B0R664"/>
<dbReference type="GO" id="GO:0006207">
    <property type="term" value="P:'de novo' pyrimidine nucleobase biosynthetic process"/>
    <property type="evidence" value="ECO:0007669"/>
    <property type="project" value="TreeGrafter"/>
</dbReference>
<sequence length="73" mass="8179">MHNRLKSSSIKSLAEVMAIGRTFEEAIQKAIRSVDPSFTGFDKNSIVSQDELKQELTQPTDHRIFAIANAFNV</sequence>
<accession>A0A5B0R664</accession>
<dbReference type="GO" id="GO:0005829">
    <property type="term" value="C:cytosol"/>
    <property type="evidence" value="ECO:0007669"/>
    <property type="project" value="TreeGrafter"/>
</dbReference>
<evidence type="ECO:0000313" key="5">
    <source>
        <dbReference type="Proteomes" id="UP000325313"/>
    </source>
</evidence>
<dbReference type="GO" id="GO:0006541">
    <property type="term" value="P:glutamine metabolic process"/>
    <property type="evidence" value="ECO:0007669"/>
    <property type="project" value="TreeGrafter"/>
</dbReference>
<evidence type="ECO:0000256" key="3">
    <source>
        <dbReference type="ARBA" id="ARBA00022840"/>
    </source>
</evidence>
<dbReference type="GO" id="GO:0019240">
    <property type="term" value="P:citrulline biosynthetic process"/>
    <property type="evidence" value="ECO:0007669"/>
    <property type="project" value="TreeGrafter"/>
</dbReference>
<dbReference type="GO" id="GO:0005524">
    <property type="term" value="F:ATP binding"/>
    <property type="evidence" value="ECO:0007669"/>
    <property type="project" value="UniProtKB-KW"/>
</dbReference>
<gene>
    <name evidence="4" type="ORF">PGTUg99_025486</name>
</gene>
<evidence type="ECO:0000313" key="4">
    <source>
        <dbReference type="EMBL" id="KAA1120839.1"/>
    </source>
</evidence>
<dbReference type="Proteomes" id="UP000325313">
    <property type="component" value="Unassembled WGS sequence"/>
</dbReference>
<evidence type="ECO:0000256" key="1">
    <source>
        <dbReference type="ARBA" id="ARBA00022598"/>
    </source>
</evidence>
<dbReference type="SUPFAM" id="SSF48108">
    <property type="entry name" value="Carbamoyl phosphate synthetase, large subunit connection domain"/>
    <property type="match status" value="1"/>
</dbReference>
<evidence type="ECO:0000256" key="2">
    <source>
        <dbReference type="ARBA" id="ARBA00022741"/>
    </source>
</evidence>
<dbReference type="EMBL" id="VDEP01000241">
    <property type="protein sequence ID" value="KAA1120839.1"/>
    <property type="molecule type" value="Genomic_DNA"/>
</dbReference>
<dbReference type="GO" id="GO:0004088">
    <property type="term" value="F:carbamoyl-phosphate synthase (glutamine-hydrolyzing) activity"/>
    <property type="evidence" value="ECO:0007669"/>
    <property type="project" value="TreeGrafter"/>
</dbReference>
<dbReference type="GO" id="GO:0006228">
    <property type="term" value="P:UTP biosynthetic process"/>
    <property type="evidence" value="ECO:0007669"/>
    <property type="project" value="TreeGrafter"/>
</dbReference>
<keyword evidence="1" id="KW-0436">Ligase</keyword>
<organism evidence="4 5">
    <name type="scientific">Puccinia graminis f. sp. tritici</name>
    <dbReference type="NCBI Taxonomy" id="56615"/>
    <lineage>
        <taxon>Eukaryota</taxon>
        <taxon>Fungi</taxon>
        <taxon>Dikarya</taxon>
        <taxon>Basidiomycota</taxon>
        <taxon>Pucciniomycotina</taxon>
        <taxon>Pucciniomycetes</taxon>
        <taxon>Pucciniales</taxon>
        <taxon>Pucciniaceae</taxon>
        <taxon>Puccinia</taxon>
    </lineage>
</organism>
<dbReference type="PANTHER" id="PTHR11405">
    <property type="entry name" value="CARBAMOYLTRANSFERASE FAMILY MEMBER"/>
    <property type="match status" value="1"/>
</dbReference>
<protein>
    <submittedName>
        <fullName evidence="4">Uncharacterized protein</fullName>
    </submittedName>
</protein>
<keyword evidence="3" id="KW-0067">ATP-binding</keyword>
<reference evidence="4 5" key="1">
    <citation type="submission" date="2019-05" db="EMBL/GenBank/DDBJ databases">
        <title>Emergence of the Ug99 lineage of the wheat stem rust pathogen through somatic hybridization.</title>
        <authorList>
            <person name="Li F."/>
            <person name="Upadhyaya N.M."/>
            <person name="Sperschneider J."/>
            <person name="Matny O."/>
            <person name="Nguyen-Phuc H."/>
            <person name="Mago R."/>
            <person name="Raley C."/>
            <person name="Miller M.E."/>
            <person name="Silverstein K.A.T."/>
            <person name="Henningsen E."/>
            <person name="Hirsch C.D."/>
            <person name="Visser B."/>
            <person name="Pretorius Z.A."/>
            <person name="Steffenson B.J."/>
            <person name="Schwessinger B."/>
            <person name="Dodds P.N."/>
            <person name="Figueroa M."/>
        </authorList>
    </citation>
    <scope>NUCLEOTIDE SEQUENCE [LARGE SCALE GENOMIC DNA]</scope>
    <source>
        <strain evidence="4 5">Ug99</strain>
    </source>
</reference>
<dbReference type="GO" id="GO:0004070">
    <property type="term" value="F:aspartate carbamoyltransferase activity"/>
    <property type="evidence" value="ECO:0007669"/>
    <property type="project" value="TreeGrafter"/>
</dbReference>
<name>A0A5B0R664_PUCGR</name>
<dbReference type="GO" id="GO:0004151">
    <property type="term" value="F:dihydroorotase activity"/>
    <property type="evidence" value="ECO:0007669"/>
    <property type="project" value="TreeGrafter"/>
</dbReference>
<keyword evidence="2" id="KW-0547">Nucleotide-binding</keyword>
<dbReference type="PANTHER" id="PTHR11405:SF5">
    <property type="entry name" value="CAD PROTEIN"/>
    <property type="match status" value="1"/>
</dbReference>
<dbReference type="Gene3D" id="3.30.470.20">
    <property type="entry name" value="ATP-grasp fold, B domain"/>
    <property type="match status" value="1"/>
</dbReference>
<proteinExistence type="predicted"/>
<dbReference type="InterPro" id="IPR036897">
    <property type="entry name" value="CarbamoylP_synth_lsu_oligo_sf"/>
</dbReference>